<gene>
    <name evidence="2" type="ORF">DVS28_b0082</name>
</gene>
<geneLocation type="plasmid" evidence="3">
    <name>pedy32-46i</name>
</geneLocation>
<organism evidence="2 3">
    <name type="scientific">Euzebya pacifica</name>
    <dbReference type="NCBI Taxonomy" id="1608957"/>
    <lineage>
        <taxon>Bacteria</taxon>
        <taxon>Bacillati</taxon>
        <taxon>Actinomycetota</taxon>
        <taxon>Nitriliruptoria</taxon>
        <taxon>Euzebyales</taxon>
    </lineage>
</organism>
<proteinExistence type="predicted"/>
<dbReference type="EMBL" id="CP031166">
    <property type="protein sequence ID" value="AXV09852.1"/>
    <property type="molecule type" value="Genomic_DNA"/>
</dbReference>
<dbReference type="RefSeq" id="WP_114594465.1">
    <property type="nucleotide sequence ID" value="NZ_CP031166.1"/>
</dbReference>
<evidence type="ECO:0000313" key="2">
    <source>
        <dbReference type="EMBL" id="AXV09852.1"/>
    </source>
</evidence>
<accession>A0A346Y5V5</accession>
<reference evidence="2 3" key="1">
    <citation type="submission" date="2018-09" db="EMBL/GenBank/DDBJ databases">
        <title>Complete genome sequence of Euzebya sp. DY32-46 isolated from seawater of Pacific Ocean.</title>
        <authorList>
            <person name="Xu L."/>
            <person name="Wu Y.-H."/>
            <person name="Xu X.-W."/>
        </authorList>
    </citation>
    <scope>NUCLEOTIDE SEQUENCE [LARGE SCALE GENOMIC DNA]</scope>
    <source>
        <strain evidence="2 3">DY32-46</strain>
        <plasmid evidence="3">pedy32-46i</plasmid>
    </source>
</reference>
<evidence type="ECO:0000256" key="1">
    <source>
        <dbReference type="SAM" id="MobiDB-lite"/>
    </source>
</evidence>
<dbReference type="AlphaFoldDB" id="A0A346Y5V5"/>
<name>A0A346Y5V5_9ACTN</name>
<keyword evidence="2" id="KW-0614">Plasmid</keyword>
<keyword evidence="3" id="KW-1185">Reference proteome</keyword>
<feature type="region of interest" description="Disordered" evidence="1">
    <location>
        <begin position="1"/>
        <end position="25"/>
    </location>
</feature>
<dbReference type="KEGG" id="euz:DVS28_b0082"/>
<protein>
    <submittedName>
        <fullName evidence="2">Uncharacterized protein</fullName>
    </submittedName>
</protein>
<sequence>MPTTKTLRNGDIVRSTTPRPGGRHRRGVVTCDPLRPGDRVPWGSAIASVGDVVIRHDRASHTTTNMHDSWETIPVDETTPWERALSAAQTWTYDGTDDETTTPVYAWIEALAAPADRRRWTVDSAYPDGIEPLIEALAGTIGPDAADRVAATADYQPSLADLGDHQPDNDLRVFVRLEAIVPPEVRDTWEMDYPASVWELVVAVADWIGQR</sequence>
<evidence type="ECO:0000313" key="3">
    <source>
        <dbReference type="Proteomes" id="UP000264006"/>
    </source>
</evidence>
<dbReference type="Proteomes" id="UP000264006">
    <property type="component" value="Plasmid pEDY32-46I"/>
</dbReference>